<name>A0A2X1D4P8_BREVE</name>
<dbReference type="AlphaFoldDB" id="A0A2X1D4P8"/>
<accession>A0A2X1D4P8</accession>
<keyword evidence="2" id="KW-1277">Toxin-antitoxin system</keyword>
<dbReference type="RefSeq" id="WP_112863407.1">
    <property type="nucleotide sequence ID" value="NZ_UAQP01000014.1"/>
</dbReference>
<dbReference type="Proteomes" id="UP000251186">
    <property type="component" value="Unassembled WGS sequence"/>
</dbReference>
<dbReference type="PANTHER" id="PTHR33755">
    <property type="entry name" value="TOXIN PARE1-RELATED"/>
    <property type="match status" value="1"/>
</dbReference>
<comment type="similarity">
    <text evidence="1">Belongs to the RelE toxin family.</text>
</comment>
<dbReference type="InterPro" id="IPR007712">
    <property type="entry name" value="RelE/ParE_toxin"/>
</dbReference>
<sequence>MRVRLTHAALRDLVAIESHVVSDSPNAARKLVRTLFERCETLGQNPRRYPEAGVADLRKRAEGSYLIFYRVTGDVEVVRILHAARDWTHLLSPDED</sequence>
<organism evidence="3 4">
    <name type="scientific">Brevundimonas vesicularis</name>
    <name type="common">Pseudomonas vesicularis</name>
    <dbReference type="NCBI Taxonomy" id="41276"/>
    <lineage>
        <taxon>Bacteria</taxon>
        <taxon>Pseudomonadati</taxon>
        <taxon>Pseudomonadota</taxon>
        <taxon>Alphaproteobacteria</taxon>
        <taxon>Caulobacterales</taxon>
        <taxon>Caulobacteraceae</taxon>
        <taxon>Brevundimonas</taxon>
    </lineage>
</organism>
<dbReference type="Pfam" id="PF05016">
    <property type="entry name" value="ParE_toxin"/>
    <property type="match status" value="1"/>
</dbReference>
<dbReference type="InterPro" id="IPR035093">
    <property type="entry name" value="RelE/ParE_toxin_dom_sf"/>
</dbReference>
<dbReference type="Gene3D" id="3.30.2310.20">
    <property type="entry name" value="RelE-like"/>
    <property type="match status" value="1"/>
</dbReference>
<proteinExistence type="inferred from homology"/>
<dbReference type="PANTHER" id="PTHR33755:SF6">
    <property type="entry name" value="PLASMID STABILIZATION SYSTEM PROTEIN"/>
    <property type="match status" value="1"/>
</dbReference>
<evidence type="ECO:0000313" key="3">
    <source>
        <dbReference type="EMBL" id="SPU55495.1"/>
    </source>
</evidence>
<evidence type="ECO:0000256" key="1">
    <source>
        <dbReference type="ARBA" id="ARBA00006226"/>
    </source>
</evidence>
<dbReference type="InterPro" id="IPR051803">
    <property type="entry name" value="TA_system_RelE-like_toxin"/>
</dbReference>
<evidence type="ECO:0000256" key="2">
    <source>
        <dbReference type="ARBA" id="ARBA00022649"/>
    </source>
</evidence>
<reference evidence="3 4" key="1">
    <citation type="submission" date="2018-06" db="EMBL/GenBank/DDBJ databases">
        <authorList>
            <consortium name="Pathogen Informatics"/>
            <person name="Doyle S."/>
        </authorList>
    </citation>
    <scope>NUCLEOTIDE SEQUENCE [LARGE SCALE GENOMIC DNA]</scope>
    <source>
        <strain evidence="3 4">NCTC11166</strain>
    </source>
</reference>
<evidence type="ECO:0000313" key="4">
    <source>
        <dbReference type="Proteomes" id="UP000251186"/>
    </source>
</evidence>
<protein>
    <submittedName>
        <fullName evidence="3">Plasmid stabilisation system protein</fullName>
    </submittedName>
</protein>
<dbReference type="EMBL" id="UAQP01000014">
    <property type="protein sequence ID" value="SPU55495.1"/>
    <property type="molecule type" value="Genomic_DNA"/>
</dbReference>
<gene>
    <name evidence="3" type="ORF">NCTC11166_02893</name>
</gene>